<keyword evidence="3 6" id="KW-0808">Transferase</keyword>
<evidence type="ECO:0000313" key="6">
    <source>
        <dbReference type="EMBL" id="MFC0352059.1"/>
    </source>
</evidence>
<keyword evidence="7" id="KW-1185">Reference proteome</keyword>
<protein>
    <submittedName>
        <fullName evidence="6">Class I SAM-dependent methyltransferase</fullName>
        <ecNumber evidence="6">2.1.1.-</ecNumber>
    </submittedName>
</protein>
<dbReference type="RefSeq" id="WP_390214814.1">
    <property type="nucleotide sequence ID" value="NZ_JBHLXJ010000036.1"/>
</dbReference>
<name>A0ABV6IJP7_9BURK</name>
<keyword evidence="2 6" id="KW-0489">Methyltransferase</keyword>
<dbReference type="InterPro" id="IPR050723">
    <property type="entry name" value="CFA/CMAS"/>
</dbReference>
<dbReference type="EMBL" id="JBHLXJ010000036">
    <property type="protein sequence ID" value="MFC0352059.1"/>
    <property type="molecule type" value="Genomic_DNA"/>
</dbReference>
<dbReference type="Proteomes" id="UP001589844">
    <property type="component" value="Unassembled WGS sequence"/>
</dbReference>
<dbReference type="SUPFAM" id="SSF53335">
    <property type="entry name" value="S-adenosyl-L-methionine-dependent methyltransferases"/>
    <property type="match status" value="1"/>
</dbReference>
<keyword evidence="4" id="KW-0949">S-adenosyl-L-methionine</keyword>
<evidence type="ECO:0000256" key="2">
    <source>
        <dbReference type="ARBA" id="ARBA00022603"/>
    </source>
</evidence>
<reference evidence="6 7" key="1">
    <citation type="submission" date="2024-09" db="EMBL/GenBank/DDBJ databases">
        <authorList>
            <person name="Sun Q."/>
            <person name="Mori K."/>
        </authorList>
    </citation>
    <scope>NUCLEOTIDE SEQUENCE [LARGE SCALE GENOMIC DNA]</scope>
    <source>
        <strain evidence="6 7">CCM 8677</strain>
    </source>
</reference>
<dbReference type="Gene3D" id="3.40.50.150">
    <property type="entry name" value="Vaccinia Virus protein VP39"/>
    <property type="match status" value="1"/>
</dbReference>
<dbReference type="EC" id="2.1.1.-" evidence="6"/>
<keyword evidence="5" id="KW-0443">Lipid metabolism</keyword>
<dbReference type="PANTHER" id="PTHR43667">
    <property type="entry name" value="CYCLOPROPANE-FATTY-ACYL-PHOSPHOLIPID SYNTHASE"/>
    <property type="match status" value="1"/>
</dbReference>
<dbReference type="InterPro" id="IPR029063">
    <property type="entry name" value="SAM-dependent_MTases_sf"/>
</dbReference>
<organism evidence="6 7">
    <name type="scientific">Undibacterium danionis</name>
    <dbReference type="NCBI Taxonomy" id="1812100"/>
    <lineage>
        <taxon>Bacteria</taxon>
        <taxon>Pseudomonadati</taxon>
        <taxon>Pseudomonadota</taxon>
        <taxon>Betaproteobacteria</taxon>
        <taxon>Burkholderiales</taxon>
        <taxon>Oxalobacteraceae</taxon>
        <taxon>Undibacterium</taxon>
    </lineage>
</organism>
<evidence type="ECO:0000256" key="4">
    <source>
        <dbReference type="ARBA" id="ARBA00022691"/>
    </source>
</evidence>
<evidence type="ECO:0000256" key="1">
    <source>
        <dbReference type="ARBA" id="ARBA00010815"/>
    </source>
</evidence>
<proteinExistence type="inferred from homology"/>
<dbReference type="InterPro" id="IPR003333">
    <property type="entry name" value="CMAS"/>
</dbReference>
<gene>
    <name evidence="6" type="ORF">ACFFJH_19735</name>
</gene>
<evidence type="ECO:0000256" key="5">
    <source>
        <dbReference type="ARBA" id="ARBA00023098"/>
    </source>
</evidence>
<accession>A0ABV6IJP7</accession>
<dbReference type="GO" id="GO:0008168">
    <property type="term" value="F:methyltransferase activity"/>
    <property type="evidence" value="ECO:0007669"/>
    <property type="project" value="UniProtKB-KW"/>
</dbReference>
<dbReference type="CDD" id="cd02440">
    <property type="entry name" value="AdoMet_MTases"/>
    <property type="match status" value="1"/>
</dbReference>
<evidence type="ECO:0000256" key="3">
    <source>
        <dbReference type="ARBA" id="ARBA00022679"/>
    </source>
</evidence>
<dbReference type="PIRSF" id="PIRSF003085">
    <property type="entry name" value="CMAS"/>
    <property type="match status" value="1"/>
</dbReference>
<comment type="similarity">
    <text evidence="1">Belongs to the CFA/CMAS family.</text>
</comment>
<evidence type="ECO:0000313" key="7">
    <source>
        <dbReference type="Proteomes" id="UP001589844"/>
    </source>
</evidence>
<comment type="caution">
    <text evidence="6">The sequence shown here is derived from an EMBL/GenBank/DDBJ whole genome shotgun (WGS) entry which is preliminary data.</text>
</comment>
<sequence length="412" mass="46978">MNSSPDMTTSIRSNEQGTSASIPTSAQLFLRMLGKIKHGNLHVITPYDEVHKFGDQHLAQAVSLQIHDWRACKKILQGGDIGFAESLEAGWITTSDLTALLRLAIKNEAALDKAIFGGKLMGLWYKLKHLMRPNTRKGSRKNIHAHYDIGNPFYQLWLDPTWTYSSAVFFGDYQISLQEAQYRKYQRIIDVLRLKAGDRVLEVGCGWGGFAEHAATQGISVHGITISNAQLEIAEQRIKEKNLQNLVQLELCDYRDLTGTYDAVVSIEMFEAVGEEYWPAYFSCLQARLKPQGKAVVQTITIDEARFERYRAGTDFIQQYIFPGGMLPSPIRFTQLADKNGLQTLDQFAFGKDYAETLRRWNKDFENRKDSIQQLGFGSAFQRIWQLYFSYCEAGFDEGRTDVYQFLLQKKS</sequence>
<dbReference type="Pfam" id="PF02353">
    <property type="entry name" value="CMAS"/>
    <property type="match status" value="1"/>
</dbReference>
<dbReference type="GO" id="GO:0032259">
    <property type="term" value="P:methylation"/>
    <property type="evidence" value="ECO:0007669"/>
    <property type="project" value="UniProtKB-KW"/>
</dbReference>
<dbReference type="PANTHER" id="PTHR43667:SF2">
    <property type="entry name" value="FATTY ACID C-METHYL TRANSFERASE"/>
    <property type="match status" value="1"/>
</dbReference>